<name>A0A8I5NG82_PAPAN</name>
<proteinExistence type="predicted"/>
<keyword evidence="3" id="KW-1185">Reference proteome</keyword>
<accession>A0A8I5NG82</accession>
<keyword evidence="1" id="KW-1133">Transmembrane helix</keyword>
<protein>
    <submittedName>
        <fullName evidence="2">Uncharacterized protein</fullName>
    </submittedName>
</protein>
<keyword evidence="1" id="KW-0472">Membrane</keyword>
<feature type="transmembrane region" description="Helical" evidence="1">
    <location>
        <begin position="25"/>
        <end position="48"/>
    </location>
</feature>
<dbReference type="GeneTree" id="ENSGT00980000202103"/>
<sequence length="361" mass="40413">MKLILHPVLFPCWQGVVILWRRRGILVFGIFCLFALVFPHLRGFIYLWPLRLVTFGWGFGMGILFVDVDAVAFCLLVFLLTVRSLFFRSARVCWRSTPGPVCLDITSRGCRTANIAACSLLWKLHPREAPTRCQPELFCMRYLLTPAGMCLPVRSHRCQDPFEEAIGPLAELKGCAGRSAALFRANRQEHLRLLKLRPQLSLPPRALSQGDRNFIYKPLTGAAAFLSEMPCPERRNLERQCGYSSFAALWWVGSASVQTPSGFVYTVRGKPPTQASVMADAPFPSKLMCPRSTSDCCAGSENFKPVDLSLLGSMGVGSAEQDQSAPLLQPPFQGSERFYQGNQSPIFQHKLFSIFPKCWLV</sequence>
<reference evidence="2 3" key="1">
    <citation type="submission" date="2012-03" db="EMBL/GenBank/DDBJ databases">
        <title>Whole Genome Assembly of Papio anubis.</title>
        <authorList>
            <person name="Liu Y.L."/>
            <person name="Abraham K.A."/>
            <person name="Akbar H.A."/>
            <person name="Ali S.A."/>
            <person name="Anosike U.A."/>
            <person name="Aqrawi P.A."/>
            <person name="Arias F.A."/>
            <person name="Attaway T.A."/>
            <person name="Awwad R.A."/>
            <person name="Babu C.B."/>
            <person name="Bandaranaike D.B."/>
            <person name="Battles P.B."/>
            <person name="Bell A.B."/>
            <person name="Beltran B.B."/>
            <person name="Berhane-Mersha D.B."/>
            <person name="Bess C.B."/>
            <person name="Bickham C.B."/>
            <person name="Bolden T.B."/>
            <person name="Carter K.C."/>
            <person name="Chau D.C."/>
            <person name="Chavez A.C."/>
            <person name="Clerc-Blankenburg K.C."/>
            <person name="Coyle M.C."/>
            <person name="Dao M.D."/>
            <person name="Davila M.L.D."/>
            <person name="Davy-Carroll L.D."/>
            <person name="Denson S.D."/>
            <person name="Dinh H.D."/>
            <person name="Fernandez S.F."/>
            <person name="Fernando P.F."/>
            <person name="Forbes L.F."/>
            <person name="Francis C.F."/>
            <person name="Francisco L.F."/>
            <person name="Fu Q.F."/>
            <person name="Garcia-Iii R.G."/>
            <person name="Garrett T.G."/>
            <person name="Gross S.G."/>
            <person name="Gubbala S.G."/>
            <person name="Hirani K.H."/>
            <person name="Hogues M.H."/>
            <person name="Hollins B.H."/>
            <person name="Jackson L.J."/>
            <person name="Javaid M.J."/>
            <person name="Jhangiani S.J."/>
            <person name="Johnson A.J."/>
            <person name="Johnson B.J."/>
            <person name="Jones J.J."/>
            <person name="Joshi V.J."/>
            <person name="Kalu J.K."/>
            <person name="Khan N.K."/>
            <person name="Korchina V.K."/>
            <person name="Kovar C.K."/>
            <person name="Lago L.L."/>
            <person name="Lara F.L."/>
            <person name="Le T.-K.L."/>
            <person name="Lee S.L."/>
            <person name="Legall-Iii F.L."/>
            <person name="Lemon S.L."/>
            <person name="Liu J.L."/>
            <person name="Liu Y.-S.L."/>
            <person name="Liyanage D.L."/>
            <person name="Lopez J.L."/>
            <person name="Lorensuhewa L.L."/>
            <person name="Mata R.M."/>
            <person name="Mathew T.M."/>
            <person name="Mercado C.M."/>
            <person name="Mercado I.M."/>
            <person name="Morales K.M."/>
            <person name="Morgan M.M."/>
            <person name="Munidasa M.M."/>
            <person name="Ngo D.N."/>
            <person name="Nguyen L.N."/>
            <person name="Nguyen T.N."/>
            <person name="Nguyen N.N."/>
            <person name="Obregon M.O."/>
            <person name="Okwuonu G.O."/>
            <person name="Ongeri F.O."/>
            <person name="Onwere C.O."/>
            <person name="Osifeso I.O."/>
            <person name="Parra A.P."/>
            <person name="Patil S.P."/>
            <person name="Perez A.P."/>
            <person name="Perez Y.P."/>
            <person name="Pham C.P."/>
            <person name="Pu L.-L.P."/>
            <person name="Puazo M.P."/>
            <person name="Quiroz J.Q."/>
            <person name="Rouhana J.R."/>
            <person name="Ruiz M.R."/>
            <person name="Ruiz S.-J.R."/>
            <person name="Saada N.S."/>
            <person name="Santibanez J.S."/>
            <person name="Scheel M.S."/>
            <person name="Schneider B.S."/>
            <person name="Simmons D.S."/>
            <person name="Sisson I.S."/>
            <person name="Tang L.-Y.T."/>
            <person name="Thornton R.T."/>
            <person name="Tisius J.T."/>
            <person name="Toledanes G.T."/>
            <person name="Trejos Z.T."/>
            <person name="Usmani K.U."/>
            <person name="Varghese R.V."/>
            <person name="Vattathil S.V."/>
            <person name="Vee V.V."/>
            <person name="Walker D.W."/>
            <person name="Weissenberger G.W."/>
            <person name="White C.W."/>
            <person name="Williams A.W."/>
            <person name="Woodworth J.W."/>
            <person name="Wright R.W."/>
            <person name="Zhu Y.Z."/>
            <person name="Han Y.H."/>
            <person name="Newsham I.N."/>
            <person name="Nazareth L.N."/>
            <person name="Worley K.W."/>
            <person name="Muzny D.M."/>
            <person name="Rogers J.R."/>
            <person name="Gibbs R.G."/>
        </authorList>
    </citation>
    <scope>NUCLEOTIDE SEQUENCE [LARGE SCALE GENOMIC DNA]</scope>
</reference>
<evidence type="ECO:0000313" key="2">
    <source>
        <dbReference type="Ensembl" id="ENSPANP00000056555.1"/>
    </source>
</evidence>
<feature type="transmembrane region" description="Helical" evidence="1">
    <location>
        <begin position="54"/>
        <end position="82"/>
    </location>
</feature>
<organism evidence="2 3">
    <name type="scientific">Papio anubis</name>
    <name type="common">Olive baboon</name>
    <dbReference type="NCBI Taxonomy" id="9555"/>
    <lineage>
        <taxon>Eukaryota</taxon>
        <taxon>Metazoa</taxon>
        <taxon>Chordata</taxon>
        <taxon>Craniata</taxon>
        <taxon>Vertebrata</taxon>
        <taxon>Euteleostomi</taxon>
        <taxon>Mammalia</taxon>
        <taxon>Eutheria</taxon>
        <taxon>Euarchontoglires</taxon>
        <taxon>Primates</taxon>
        <taxon>Haplorrhini</taxon>
        <taxon>Catarrhini</taxon>
        <taxon>Cercopithecidae</taxon>
        <taxon>Cercopithecinae</taxon>
        <taxon>Papio</taxon>
    </lineage>
</organism>
<evidence type="ECO:0000256" key="1">
    <source>
        <dbReference type="SAM" id="Phobius"/>
    </source>
</evidence>
<keyword evidence="1" id="KW-0812">Transmembrane</keyword>
<dbReference type="Proteomes" id="UP000028761">
    <property type="component" value="Chromosome 8"/>
</dbReference>
<reference evidence="2" key="2">
    <citation type="submission" date="2025-08" db="UniProtKB">
        <authorList>
            <consortium name="Ensembl"/>
        </authorList>
    </citation>
    <scope>IDENTIFICATION</scope>
</reference>
<evidence type="ECO:0000313" key="3">
    <source>
        <dbReference type="Proteomes" id="UP000028761"/>
    </source>
</evidence>
<dbReference type="Ensembl" id="ENSPANT00000079144.1">
    <property type="protein sequence ID" value="ENSPANP00000056555.1"/>
    <property type="gene ID" value="ENSPANG00000048720.1"/>
</dbReference>
<reference evidence="2" key="3">
    <citation type="submission" date="2025-09" db="UniProtKB">
        <authorList>
            <consortium name="Ensembl"/>
        </authorList>
    </citation>
    <scope>IDENTIFICATION</scope>
</reference>
<dbReference type="AlphaFoldDB" id="A0A8I5NG82"/>